<accession>A0A737S2Y7</accession>
<sequence>SYSGFAVTAFLRIKDQDIATNILNREGIFAFNGCERRFRHPVSEDNWQQAVSEERAIRCAKRLIQCKG</sequence>
<dbReference type="GO" id="GO:0016853">
    <property type="term" value="F:isomerase activity"/>
    <property type="evidence" value="ECO:0007669"/>
    <property type="project" value="UniProtKB-KW"/>
</dbReference>
<feature type="non-terminal residue" evidence="1">
    <location>
        <position position="1"/>
    </location>
</feature>
<evidence type="ECO:0000313" key="1">
    <source>
        <dbReference type="EMBL" id="HAE8483008.1"/>
    </source>
</evidence>
<name>A0A737S2Y7_SALET</name>
<proteinExistence type="predicted"/>
<reference evidence="1" key="2">
    <citation type="submission" date="2018-07" db="EMBL/GenBank/DDBJ databases">
        <authorList>
            <consortium name="NCBI Pathogen Detection Project"/>
        </authorList>
    </citation>
    <scope>NUCLEOTIDE SEQUENCE</scope>
    <source>
        <strain evidence="1">NCTR-SF146</strain>
    </source>
</reference>
<comment type="caution">
    <text evidence="1">The sequence shown here is derived from an EMBL/GenBank/DDBJ whole genome shotgun (WGS) entry which is preliminary data.</text>
</comment>
<dbReference type="EMBL" id="DAATFA010000064">
    <property type="protein sequence ID" value="HAE8483008.1"/>
    <property type="molecule type" value="Genomic_DNA"/>
</dbReference>
<protein>
    <submittedName>
        <fullName evidence="1">DNA topoisomerase III</fullName>
    </submittedName>
</protein>
<dbReference type="AlphaFoldDB" id="A0A737S2Y7"/>
<reference evidence="1" key="1">
    <citation type="journal article" date="2018" name="Genome Biol.">
        <title>SKESA: strategic k-mer extension for scrupulous assemblies.</title>
        <authorList>
            <person name="Souvorov A."/>
            <person name="Agarwala R."/>
            <person name="Lipman D.J."/>
        </authorList>
    </citation>
    <scope>NUCLEOTIDE SEQUENCE</scope>
    <source>
        <strain evidence="1">NCTR-SF146</strain>
    </source>
</reference>
<keyword evidence="1" id="KW-0413">Isomerase</keyword>
<gene>
    <name evidence="1" type="ORF">GNA60_005303</name>
</gene>
<organism evidence="1">
    <name type="scientific">Salmonella enterica subsp. enterica serovar Heidelberg</name>
    <dbReference type="NCBI Taxonomy" id="611"/>
    <lineage>
        <taxon>Bacteria</taxon>
        <taxon>Pseudomonadati</taxon>
        <taxon>Pseudomonadota</taxon>
        <taxon>Gammaproteobacteria</taxon>
        <taxon>Enterobacterales</taxon>
        <taxon>Enterobacteriaceae</taxon>
        <taxon>Salmonella</taxon>
    </lineage>
</organism>